<keyword evidence="2" id="KW-1003">Cell membrane</keyword>
<evidence type="ECO:0000256" key="12">
    <source>
        <dbReference type="SAM" id="Phobius"/>
    </source>
</evidence>
<dbReference type="InterPro" id="IPR003780">
    <property type="entry name" value="COX15/CtaA_fam"/>
</dbReference>
<dbReference type="RefSeq" id="WP_020888430.1">
    <property type="nucleotide sequence ID" value="NZ_BJYV01000010.1"/>
</dbReference>
<sequence length="363" mass="41211">MSQKNLNNINSFRSVCFITTVAVFLLILIGGIVRSTGAGMGCPDWPKCFGSWVPPTSEDQLPTNYPEIYVTKRVEKNERFASLLTTLGFDHLAEEIRNDESILVQEPFNATKTWIEYINRLAGAIIGLLIILTLIYSFRLKSVDPKIMWLSILSLVLVLFQGWLGSIVVSTNLLQWMISVHMIVALFMVCLLLYIYHLSGRYANKTKRADLPIEISTKYRWILGLGILLMVVQIILGTQVREQIDVIAGNAAYLNRSSWIGELGLTYYIHRTYSLVILGLHLFIGYKLFPFRERNNKMSNHYVLLMSLFVAVILSGTIMAYFGIPAFIQPVHLFLGSLIIGFQYFIWLELGQSEKDPINIALS</sequence>
<evidence type="ECO:0000256" key="2">
    <source>
        <dbReference type="ARBA" id="ARBA00022475"/>
    </source>
</evidence>
<evidence type="ECO:0000256" key="8">
    <source>
        <dbReference type="ARBA" id="ARBA00023133"/>
    </source>
</evidence>
<evidence type="ECO:0000256" key="11">
    <source>
        <dbReference type="ARBA" id="ARBA00023444"/>
    </source>
</evidence>
<dbReference type="Proteomes" id="UP000321301">
    <property type="component" value="Unassembled WGS sequence"/>
</dbReference>
<proteinExistence type="predicted"/>
<keyword evidence="8" id="KW-0350">Heme biosynthesis</keyword>
<organism evidence="13 14">
    <name type="scientific">Cyclobacterium qasimii</name>
    <dbReference type="NCBI Taxonomy" id="1350429"/>
    <lineage>
        <taxon>Bacteria</taxon>
        <taxon>Pseudomonadati</taxon>
        <taxon>Bacteroidota</taxon>
        <taxon>Cytophagia</taxon>
        <taxon>Cytophagales</taxon>
        <taxon>Cyclobacteriaceae</taxon>
        <taxon>Cyclobacterium</taxon>
    </lineage>
</organism>
<reference evidence="13 14" key="1">
    <citation type="submission" date="2019-07" db="EMBL/GenBank/DDBJ databases">
        <title>Whole genome shotgun sequence of Cyclobacterium qasimii NBRC 106168.</title>
        <authorList>
            <person name="Hosoyama A."/>
            <person name="Uohara A."/>
            <person name="Ohji S."/>
            <person name="Ichikawa N."/>
        </authorList>
    </citation>
    <scope>NUCLEOTIDE SEQUENCE [LARGE SCALE GENOMIC DNA]</scope>
    <source>
        <strain evidence="13 14">NBRC 106168</strain>
    </source>
</reference>
<keyword evidence="3 12" id="KW-0812">Transmembrane</keyword>
<feature type="transmembrane region" description="Helical" evidence="12">
    <location>
        <begin position="147"/>
        <end position="164"/>
    </location>
</feature>
<keyword evidence="4" id="KW-0479">Metal-binding</keyword>
<dbReference type="GO" id="GO:0016491">
    <property type="term" value="F:oxidoreductase activity"/>
    <property type="evidence" value="ECO:0007669"/>
    <property type="project" value="UniProtKB-KW"/>
</dbReference>
<comment type="subcellular location">
    <subcellularLocation>
        <location evidence="1">Membrane</location>
        <topology evidence="1">Multi-pass membrane protein</topology>
    </subcellularLocation>
</comment>
<keyword evidence="7" id="KW-0408">Iron</keyword>
<evidence type="ECO:0000313" key="13">
    <source>
        <dbReference type="EMBL" id="GEO21958.1"/>
    </source>
</evidence>
<evidence type="ECO:0000256" key="6">
    <source>
        <dbReference type="ARBA" id="ARBA00023002"/>
    </source>
</evidence>
<keyword evidence="9 12" id="KW-0472">Membrane</keyword>
<evidence type="ECO:0000256" key="5">
    <source>
        <dbReference type="ARBA" id="ARBA00022989"/>
    </source>
</evidence>
<keyword evidence="6" id="KW-0560">Oxidoreductase</keyword>
<feature type="transmembrane region" description="Helical" evidence="12">
    <location>
        <begin position="117"/>
        <end position="135"/>
    </location>
</feature>
<gene>
    <name evidence="13" type="primary">ctaA</name>
    <name evidence="13" type="ORF">CQA01_24920</name>
</gene>
<evidence type="ECO:0000256" key="1">
    <source>
        <dbReference type="ARBA" id="ARBA00004141"/>
    </source>
</evidence>
<keyword evidence="10" id="KW-1015">Disulfide bond</keyword>
<feature type="transmembrane region" description="Helical" evidence="12">
    <location>
        <begin position="330"/>
        <end position="348"/>
    </location>
</feature>
<dbReference type="PANTHER" id="PTHR35457:SF1">
    <property type="entry name" value="HEME A SYNTHASE"/>
    <property type="match status" value="1"/>
</dbReference>
<protein>
    <submittedName>
        <fullName evidence="13">Cytochrome oxidase assembly protein</fullName>
    </submittedName>
</protein>
<dbReference type="GO" id="GO:0016020">
    <property type="term" value="C:membrane"/>
    <property type="evidence" value="ECO:0007669"/>
    <property type="project" value="UniProtKB-SubCell"/>
</dbReference>
<dbReference type="GO" id="GO:0006784">
    <property type="term" value="P:heme A biosynthetic process"/>
    <property type="evidence" value="ECO:0007669"/>
    <property type="project" value="InterPro"/>
</dbReference>
<feature type="transmembrane region" description="Helical" evidence="12">
    <location>
        <begin position="176"/>
        <end position="198"/>
    </location>
</feature>
<dbReference type="EMBL" id="BJYV01000010">
    <property type="protein sequence ID" value="GEO21958.1"/>
    <property type="molecule type" value="Genomic_DNA"/>
</dbReference>
<name>A0A512CCM7_9BACT</name>
<dbReference type="InterPro" id="IPR050450">
    <property type="entry name" value="COX15/CtaA_HemeA_synthase"/>
</dbReference>
<dbReference type="Pfam" id="PF02628">
    <property type="entry name" value="COX15-CtaA"/>
    <property type="match status" value="2"/>
</dbReference>
<evidence type="ECO:0000256" key="4">
    <source>
        <dbReference type="ARBA" id="ARBA00022723"/>
    </source>
</evidence>
<dbReference type="AlphaFoldDB" id="A0A512CCM7"/>
<feature type="transmembrane region" description="Helical" evidence="12">
    <location>
        <begin position="301"/>
        <end position="324"/>
    </location>
</feature>
<evidence type="ECO:0000256" key="10">
    <source>
        <dbReference type="ARBA" id="ARBA00023157"/>
    </source>
</evidence>
<evidence type="ECO:0000256" key="3">
    <source>
        <dbReference type="ARBA" id="ARBA00022692"/>
    </source>
</evidence>
<comment type="caution">
    <text evidence="13">The sequence shown here is derived from an EMBL/GenBank/DDBJ whole genome shotgun (WGS) entry which is preliminary data.</text>
</comment>
<evidence type="ECO:0000256" key="9">
    <source>
        <dbReference type="ARBA" id="ARBA00023136"/>
    </source>
</evidence>
<feature type="transmembrane region" description="Helical" evidence="12">
    <location>
        <begin position="12"/>
        <end position="33"/>
    </location>
</feature>
<keyword evidence="5 12" id="KW-1133">Transmembrane helix</keyword>
<keyword evidence="14" id="KW-1185">Reference proteome</keyword>
<evidence type="ECO:0000313" key="14">
    <source>
        <dbReference type="Proteomes" id="UP000321301"/>
    </source>
</evidence>
<accession>A0A512CCM7</accession>
<dbReference type="GO" id="GO:0046872">
    <property type="term" value="F:metal ion binding"/>
    <property type="evidence" value="ECO:0007669"/>
    <property type="project" value="UniProtKB-KW"/>
</dbReference>
<evidence type="ECO:0000256" key="7">
    <source>
        <dbReference type="ARBA" id="ARBA00023004"/>
    </source>
</evidence>
<dbReference type="PANTHER" id="PTHR35457">
    <property type="entry name" value="HEME A SYNTHASE"/>
    <property type="match status" value="1"/>
</dbReference>
<feature type="transmembrane region" description="Helical" evidence="12">
    <location>
        <begin position="219"/>
        <end position="236"/>
    </location>
</feature>
<feature type="transmembrane region" description="Helical" evidence="12">
    <location>
        <begin position="268"/>
        <end position="289"/>
    </location>
</feature>
<comment type="pathway">
    <text evidence="11">Porphyrin-containing compound metabolism.</text>
</comment>